<dbReference type="EMBL" id="GL379818">
    <property type="protein sequence ID" value="EGT46702.1"/>
    <property type="molecule type" value="Genomic_DNA"/>
</dbReference>
<dbReference type="HOGENOM" id="CLU_1162024_0_0_1"/>
<evidence type="ECO:0000313" key="3">
    <source>
        <dbReference type="Proteomes" id="UP000008068"/>
    </source>
</evidence>
<evidence type="ECO:0000313" key="2">
    <source>
        <dbReference type="EMBL" id="EGT46702.1"/>
    </source>
</evidence>
<name>G0MX74_CAEBE</name>
<evidence type="ECO:0000256" key="1">
    <source>
        <dbReference type="SAM" id="MobiDB-lite"/>
    </source>
</evidence>
<dbReference type="InParanoid" id="G0MX74"/>
<proteinExistence type="predicted"/>
<keyword evidence="3" id="KW-1185">Reference proteome</keyword>
<organism evidence="3">
    <name type="scientific">Caenorhabditis brenneri</name>
    <name type="common">Nematode worm</name>
    <dbReference type="NCBI Taxonomy" id="135651"/>
    <lineage>
        <taxon>Eukaryota</taxon>
        <taxon>Metazoa</taxon>
        <taxon>Ecdysozoa</taxon>
        <taxon>Nematoda</taxon>
        <taxon>Chromadorea</taxon>
        <taxon>Rhabditida</taxon>
        <taxon>Rhabditina</taxon>
        <taxon>Rhabditomorpha</taxon>
        <taxon>Rhabditoidea</taxon>
        <taxon>Rhabditidae</taxon>
        <taxon>Peloderinae</taxon>
        <taxon>Caenorhabditis</taxon>
    </lineage>
</organism>
<accession>G0MX74</accession>
<reference evidence="3" key="1">
    <citation type="submission" date="2011-07" db="EMBL/GenBank/DDBJ databases">
        <authorList>
            <consortium name="Caenorhabditis brenneri Sequencing and Analysis Consortium"/>
            <person name="Wilson R.K."/>
        </authorList>
    </citation>
    <scope>NUCLEOTIDE SEQUENCE [LARGE SCALE GENOMIC DNA]</scope>
    <source>
        <strain evidence="3">PB2801</strain>
    </source>
</reference>
<dbReference type="Proteomes" id="UP000008068">
    <property type="component" value="Unassembled WGS sequence"/>
</dbReference>
<feature type="compositionally biased region" description="Basic and acidic residues" evidence="1">
    <location>
        <begin position="14"/>
        <end position="23"/>
    </location>
</feature>
<feature type="compositionally biased region" description="Low complexity" evidence="1">
    <location>
        <begin position="24"/>
        <end position="35"/>
    </location>
</feature>
<gene>
    <name evidence="2" type="ORF">CAEBREN_11855</name>
</gene>
<feature type="region of interest" description="Disordered" evidence="1">
    <location>
        <begin position="1"/>
        <end position="35"/>
    </location>
</feature>
<protein>
    <submittedName>
        <fullName evidence="2">Uncharacterized protein</fullName>
    </submittedName>
</protein>
<dbReference type="AlphaFoldDB" id="G0MX74"/>
<sequence>MESNRNMPPLSTDRPIDGLREGFSDSSDSQDESSGSIIGSIEFSLSSLSSFAASEPRGNNSNHCYPYSPQSSNNGSILGNYPILQFGGSFDNTMSGRDVTGINFVHDSPNVTDENIHRMKQKMMDHFDMMQAIDLTRDSAGLPDILQNIYMFNRDYLGFNLDGITKSRHISDAFTFLASQRATEESQRNLVIAAWMRVLHNDNIMALSEASYFVFQDSSPLTKENVPAAFSAFIQLFID</sequence>